<dbReference type="EMBL" id="NDXW01000002">
    <property type="protein sequence ID" value="RDH41950.1"/>
    <property type="molecule type" value="Genomic_DNA"/>
</dbReference>
<evidence type="ECO:0000313" key="2">
    <source>
        <dbReference type="Proteomes" id="UP000257039"/>
    </source>
</evidence>
<reference evidence="1 2" key="1">
    <citation type="submission" date="2017-04" db="EMBL/GenBank/DDBJ databases">
        <title>Draft genome sequence of Zooshikella ganghwensis VG4 isolated from Red Sea sediments.</title>
        <authorList>
            <person name="Rehman Z."/>
            <person name="Alam I."/>
            <person name="Kamau A."/>
            <person name="Bajic V."/>
            <person name="Leiknes T."/>
        </authorList>
    </citation>
    <scope>NUCLEOTIDE SEQUENCE [LARGE SCALE GENOMIC DNA]</scope>
    <source>
        <strain evidence="1 2">VG4</strain>
    </source>
</reference>
<dbReference type="NCBIfam" id="NF033894">
    <property type="entry name" value="Eex_IncN"/>
    <property type="match status" value="1"/>
</dbReference>
<keyword evidence="2" id="KW-1185">Reference proteome</keyword>
<comment type="caution">
    <text evidence="1">The sequence shown here is derived from an EMBL/GenBank/DDBJ whole genome shotgun (WGS) entry which is preliminary data.</text>
</comment>
<evidence type="ECO:0008006" key="3">
    <source>
        <dbReference type="Google" id="ProtNLM"/>
    </source>
</evidence>
<protein>
    <recommendedName>
        <fullName evidence="3">Entry exclusion protein</fullName>
    </recommendedName>
</protein>
<dbReference type="Proteomes" id="UP000257039">
    <property type="component" value="Unassembled WGS sequence"/>
</dbReference>
<proteinExistence type="predicted"/>
<sequence length="68" mass="7760">MSTVVLSGCGNEIPDKNDVKPISWYVEHPEIRKEMIKKCRDNPGEKNPNCTNAIFADYEDYKGPDTEK</sequence>
<dbReference type="InterPro" id="IPR047937">
    <property type="entry name" value="Eex_IncN-like"/>
</dbReference>
<gene>
    <name evidence="1" type="ORF">B9G39_26005</name>
</gene>
<name>A0A4P9VIA2_9GAMM</name>
<dbReference type="AlphaFoldDB" id="A0A4P9VIA2"/>
<organism evidence="1 2">
    <name type="scientific">Zooshikella ganghwensis</name>
    <dbReference type="NCBI Taxonomy" id="202772"/>
    <lineage>
        <taxon>Bacteria</taxon>
        <taxon>Pseudomonadati</taxon>
        <taxon>Pseudomonadota</taxon>
        <taxon>Gammaproteobacteria</taxon>
        <taxon>Oceanospirillales</taxon>
        <taxon>Zooshikellaceae</taxon>
        <taxon>Zooshikella</taxon>
    </lineage>
</organism>
<accession>A0A4P9VIA2</accession>
<evidence type="ECO:0000313" key="1">
    <source>
        <dbReference type="EMBL" id="RDH41950.1"/>
    </source>
</evidence>